<dbReference type="Gene3D" id="1.20.1250.20">
    <property type="entry name" value="MFS general substrate transporter like domains"/>
    <property type="match status" value="1"/>
</dbReference>
<dbReference type="STRING" id="304371.MCP_1731"/>
<dbReference type="KEGG" id="mpd:MCP_1731"/>
<evidence type="ECO:0000313" key="9">
    <source>
        <dbReference type="Proteomes" id="UP000001882"/>
    </source>
</evidence>
<dbReference type="SUPFAM" id="SSF103473">
    <property type="entry name" value="MFS general substrate transporter"/>
    <property type="match status" value="1"/>
</dbReference>
<feature type="transmembrane region" description="Helical" evidence="6">
    <location>
        <begin position="328"/>
        <end position="350"/>
    </location>
</feature>
<protein>
    <submittedName>
        <fullName evidence="8">MFS transporter</fullName>
    </submittedName>
</protein>
<evidence type="ECO:0000313" key="8">
    <source>
        <dbReference type="EMBL" id="BAI61803.1"/>
    </source>
</evidence>
<feature type="transmembrane region" description="Helical" evidence="6">
    <location>
        <begin position="77"/>
        <end position="100"/>
    </location>
</feature>
<feature type="transmembrane region" description="Helical" evidence="6">
    <location>
        <begin position="216"/>
        <end position="242"/>
    </location>
</feature>
<gene>
    <name evidence="8" type="ordered locus">MCP_1731</name>
</gene>
<dbReference type="InterPro" id="IPR011701">
    <property type="entry name" value="MFS"/>
</dbReference>
<dbReference type="InterPro" id="IPR001958">
    <property type="entry name" value="Tet-R_TetA/multi-R_MdtG-like"/>
</dbReference>
<reference evidence="8 9" key="2">
    <citation type="journal article" date="2008" name="Int. J. Syst. Evol. Microbiol.">
        <title>Methanocella paludicola gen. nov., sp. nov., a methane-producing archaeon, the first isolate of the lineage 'Rice Cluster I', and proposal of the new archaeal order Methanocellales ord. nov.</title>
        <authorList>
            <person name="Sakai S."/>
            <person name="Imachi H."/>
            <person name="Hanada S."/>
            <person name="Ohashi A."/>
            <person name="Harada H."/>
            <person name="Kamagata Y."/>
        </authorList>
    </citation>
    <scope>NUCLEOTIDE SEQUENCE [LARGE SCALE GENOMIC DNA]</scope>
    <source>
        <strain evidence="9">DSM 17711 / JCM 13418 / NBRC 101707 / SANAE</strain>
    </source>
</reference>
<organism evidence="8 9">
    <name type="scientific">Methanocella paludicola (strain DSM 17711 / JCM 13418 / NBRC 101707 / SANAE)</name>
    <dbReference type="NCBI Taxonomy" id="304371"/>
    <lineage>
        <taxon>Archaea</taxon>
        <taxon>Methanobacteriati</taxon>
        <taxon>Methanobacteriota</taxon>
        <taxon>Stenosarchaea group</taxon>
        <taxon>Methanomicrobia</taxon>
        <taxon>Methanocellales</taxon>
        <taxon>Methanocellaceae</taxon>
        <taxon>Methanocella</taxon>
    </lineage>
</organism>
<feature type="transmembrane region" description="Helical" evidence="6">
    <location>
        <begin position="304"/>
        <end position="322"/>
    </location>
</feature>
<evidence type="ECO:0000256" key="6">
    <source>
        <dbReference type="SAM" id="Phobius"/>
    </source>
</evidence>
<keyword evidence="9" id="KW-1185">Reference proteome</keyword>
<dbReference type="GO" id="GO:0022857">
    <property type="term" value="F:transmembrane transporter activity"/>
    <property type="evidence" value="ECO:0007669"/>
    <property type="project" value="InterPro"/>
</dbReference>
<dbReference type="InterPro" id="IPR020846">
    <property type="entry name" value="MFS_dom"/>
</dbReference>
<name>D1YZD1_METPS</name>
<dbReference type="EMBL" id="AP011532">
    <property type="protein sequence ID" value="BAI61803.1"/>
    <property type="molecule type" value="Genomic_DNA"/>
</dbReference>
<dbReference type="PRINTS" id="PR01035">
    <property type="entry name" value="TCRTETA"/>
</dbReference>
<evidence type="ECO:0000259" key="7">
    <source>
        <dbReference type="PROSITE" id="PS50850"/>
    </source>
</evidence>
<dbReference type="FunCoup" id="D1YZD1">
    <property type="interactions" value="64"/>
</dbReference>
<dbReference type="InParanoid" id="D1YZD1"/>
<evidence type="ECO:0000256" key="4">
    <source>
        <dbReference type="ARBA" id="ARBA00022989"/>
    </source>
</evidence>
<dbReference type="AlphaFoldDB" id="D1YZD1"/>
<feature type="transmembrane region" description="Helical" evidence="6">
    <location>
        <begin position="45"/>
        <end position="65"/>
    </location>
</feature>
<keyword evidence="2" id="KW-0813">Transport</keyword>
<comment type="subcellular location">
    <subcellularLocation>
        <location evidence="1">Membrane</location>
        <topology evidence="1">Multi-pass membrane protein</topology>
    </subcellularLocation>
</comment>
<feature type="transmembrane region" description="Helical" evidence="6">
    <location>
        <begin position="362"/>
        <end position="384"/>
    </location>
</feature>
<evidence type="ECO:0000256" key="3">
    <source>
        <dbReference type="ARBA" id="ARBA00022692"/>
    </source>
</evidence>
<dbReference type="PANTHER" id="PTHR23504:SF15">
    <property type="entry name" value="MAJOR FACILITATOR SUPERFAMILY (MFS) PROFILE DOMAIN-CONTAINING PROTEIN"/>
    <property type="match status" value="1"/>
</dbReference>
<dbReference type="PROSITE" id="PS50850">
    <property type="entry name" value="MFS"/>
    <property type="match status" value="1"/>
</dbReference>
<keyword evidence="5 6" id="KW-0472">Membrane</keyword>
<dbReference type="GO" id="GO:0016020">
    <property type="term" value="C:membrane"/>
    <property type="evidence" value="ECO:0007669"/>
    <property type="project" value="UniProtKB-SubCell"/>
</dbReference>
<evidence type="ECO:0000256" key="2">
    <source>
        <dbReference type="ARBA" id="ARBA00022448"/>
    </source>
</evidence>
<accession>D1YZD1</accession>
<dbReference type="CDD" id="cd17325">
    <property type="entry name" value="MFS_MdtG_SLC18_like"/>
    <property type="match status" value="1"/>
</dbReference>
<feature type="transmembrane region" description="Helical" evidence="6">
    <location>
        <begin position="390"/>
        <end position="411"/>
    </location>
</feature>
<feature type="transmembrane region" description="Helical" evidence="6">
    <location>
        <begin position="106"/>
        <end position="124"/>
    </location>
</feature>
<feature type="transmembrane region" description="Helical" evidence="6">
    <location>
        <begin position="272"/>
        <end position="292"/>
    </location>
</feature>
<sequence length="428" mass="45184">MAASMELKRQQILILAVANVIFTLGFGIIIPVLPYYSRNLGADAFILGLLMASFSLMQFIFAPYWGMLSDRIGRKPVLAIGLAGFGLSFIIFGLSTQLWMLFVSRIVGGILSAGIFPASFALIADITEPGERGKIMGWMGAAAGLGIIFGPAICGVFVPFGMSVPFFVAGAIALVTVVALYAVMPESRAVTIDMHAKKTSIADSFKAIATSLKTPIGVFLLLTMLINFALACYEGTFSYFLMDRFHLTSEALSSVPLLAFLDISIDATGPTLMAFLFTAMGIVMLFGQGILVGMALKRLKEEKTVIAGLLLSCAGLVAVLVAPDFVTLLLAACVIGVGSGLVMPSLSSYISGRTDKDTQGSALGVMGSYNSLGRIVGPPVGGFAYDVNMIFPYISSSILLALGALSVVFIMRASKKEEAEIIAVKPPV</sequence>
<proteinExistence type="predicted"/>
<dbReference type="eggNOG" id="arCOG00130">
    <property type="taxonomic scope" value="Archaea"/>
</dbReference>
<dbReference type="InterPro" id="IPR036259">
    <property type="entry name" value="MFS_trans_sf"/>
</dbReference>
<evidence type="ECO:0000256" key="1">
    <source>
        <dbReference type="ARBA" id="ARBA00004141"/>
    </source>
</evidence>
<dbReference type="PANTHER" id="PTHR23504">
    <property type="entry name" value="MAJOR FACILITATOR SUPERFAMILY DOMAIN-CONTAINING PROTEIN 10"/>
    <property type="match status" value="1"/>
</dbReference>
<evidence type="ECO:0000256" key="5">
    <source>
        <dbReference type="ARBA" id="ARBA00023136"/>
    </source>
</evidence>
<dbReference type="Pfam" id="PF07690">
    <property type="entry name" value="MFS_1"/>
    <property type="match status" value="2"/>
</dbReference>
<feature type="transmembrane region" description="Helical" evidence="6">
    <location>
        <begin position="136"/>
        <end position="158"/>
    </location>
</feature>
<keyword evidence="4 6" id="KW-1133">Transmembrane helix</keyword>
<reference evidence="9" key="3">
    <citation type="journal article" date="2011" name="PLoS ONE">
        <title>Genome sequence of a mesophilic hydrogenotrophic methanogen Methanocella paludicola, the first cultivated representative of the order Methanocellales.</title>
        <authorList>
            <person name="Sakai S."/>
            <person name="Takaki Y."/>
            <person name="Shimamura S."/>
            <person name="Sekine M."/>
            <person name="Tajima T."/>
            <person name="Kosugi H."/>
            <person name="Ichikawa N."/>
            <person name="Tasumi E."/>
            <person name="Hiraki A.T."/>
            <person name="Shimizu A."/>
            <person name="Kato Y."/>
            <person name="Nishiko R."/>
            <person name="Mori K."/>
            <person name="Fujita N."/>
            <person name="Imachi H."/>
            <person name="Takai K."/>
        </authorList>
    </citation>
    <scope>NUCLEOTIDE SEQUENCE [LARGE SCALE GENOMIC DNA]</scope>
    <source>
        <strain evidence="9">DSM 17711 / JCM 13418 / NBRC 101707 / SANAE</strain>
    </source>
</reference>
<keyword evidence="3 6" id="KW-0812">Transmembrane</keyword>
<reference evidence="8 9" key="1">
    <citation type="journal article" date="2007" name="Appl. Environ. Microbiol.">
        <title>Isolation of key methanogens for global methane emission from rice paddy fields: a novel isolate affiliated with the clone cluster rice cluster I.</title>
        <authorList>
            <person name="Sakai S."/>
            <person name="Imachi H."/>
            <person name="Sekiguchi Y."/>
            <person name="Ohashi A."/>
            <person name="Harada H."/>
            <person name="Kamagata Y."/>
        </authorList>
    </citation>
    <scope>NUCLEOTIDE SEQUENCE [LARGE SCALE GENOMIC DNA]</scope>
    <source>
        <strain evidence="9">DSM 17711 / JCM 13418 / NBRC 101707 / SANAE</strain>
    </source>
</reference>
<dbReference type="Proteomes" id="UP000001882">
    <property type="component" value="Chromosome"/>
</dbReference>
<feature type="transmembrane region" description="Helical" evidence="6">
    <location>
        <begin position="12"/>
        <end position="33"/>
    </location>
</feature>
<feature type="domain" description="Major facilitator superfamily (MFS) profile" evidence="7">
    <location>
        <begin position="11"/>
        <end position="415"/>
    </location>
</feature>
<feature type="transmembrane region" description="Helical" evidence="6">
    <location>
        <begin position="164"/>
        <end position="184"/>
    </location>
</feature>